<protein>
    <recommendedName>
        <fullName evidence="2">DUF8004 domain-containing protein</fullName>
    </recommendedName>
</protein>
<evidence type="ECO:0000259" key="2">
    <source>
        <dbReference type="Pfam" id="PF26013"/>
    </source>
</evidence>
<feature type="compositionally biased region" description="Polar residues" evidence="1">
    <location>
        <begin position="118"/>
        <end position="138"/>
    </location>
</feature>
<feature type="region of interest" description="Disordered" evidence="1">
    <location>
        <begin position="870"/>
        <end position="923"/>
    </location>
</feature>
<reference evidence="3" key="1">
    <citation type="submission" date="2023-08" db="EMBL/GenBank/DDBJ databases">
        <title>Black Yeasts Isolated from many extreme environments.</title>
        <authorList>
            <person name="Coleine C."/>
            <person name="Stajich J.E."/>
            <person name="Selbmann L."/>
        </authorList>
    </citation>
    <scope>NUCLEOTIDE SEQUENCE</scope>
    <source>
        <strain evidence="3">CCFEE 5810</strain>
    </source>
</reference>
<proteinExistence type="predicted"/>
<dbReference type="PANTHER" id="PTHR39601:SF2">
    <property type="entry name" value="CHORIOGENIN HMINOR"/>
    <property type="match status" value="1"/>
</dbReference>
<evidence type="ECO:0000313" key="3">
    <source>
        <dbReference type="EMBL" id="KAK5703858.1"/>
    </source>
</evidence>
<sequence length="923" mass="100332">MSRRLSALFTSSEDSNKPLPMAPSSSSPASQRRQSPPGAHSRSPAPSRLHKPAPAAAGHSRSASADFNRREPSLPVLQEPSLASLQYGGAPSPLLPPPPIASGSYSRSSSVDRSRPSTPNYSRPATPTLQINGQSPIIPSSPMGAGTGSAEKKEKKKHGLFGRSKKDEQGERGPPAWIAGEKRPYDHEGLMSGRPMQEMWDETENGNCYIYLFPRGDAGKGASFKVDSAIFAASPVLTRLAFGDAVAGRHQMQNLSINDRTNTMSSADSRSRFSDITDTTPTDTHLYLPIKLSSPADVVQTPVTPSKASKNFASVDTAAEDLQTLIDIRNFFSFLLGGPLVATERKGSWFQIFMSIAGVLKTYEFTNLDGSTFGDVANGSFDEYVRELALADVRTSREMTIEGVVLGERMKSVLLYNEAFTHAVGKLDDLIGLKSPKYALISPLTQNRMTRASMDLEKRIASTQLILQDFELPSLFSGIMNSRMSEERKEGVRFEAWKDGFMGMRKWTMHTYQQRYGNWPPKAKSKKNDLETSGLSRAVLRDVYHDMCGVYNLMADRSSLTTRTVDGVDTTRKDQEEATTRGLRAVLSEYDRSSPPVKPPVPFDLPVLPHLRTTRTDFGTDKKKDLKAIQKRLKDDEIAQLLRYASHGADVNKTPFMDSFFEMERKAAHHCNIAELVDLRIGQWIFMYVVLQALPLLVVDAPGISFTKGVEYFLCEPPRSGVPWATPNAAAGSGIGGRHNAWFAVGDGGGVVSLPSDIVQHSVEGVYRRSHCWVMAEKWSLANPILNSALHEQSAINAEQSAALGDGILPADPAGAPPAGDVPRVSLGEFAVSSPAGLDSRPGSRGLAPGSPMRNNKRLSSINIGLEALPLPPGVVPDGRSPSPGPDGRPSSRAGSMHHVDSNKTFDAILAEVPGQKKGKKKW</sequence>
<name>A0AAN7ZV45_9PEZI</name>
<organism evidence="3 4">
    <name type="scientific">Elasticomyces elasticus</name>
    <dbReference type="NCBI Taxonomy" id="574655"/>
    <lineage>
        <taxon>Eukaryota</taxon>
        <taxon>Fungi</taxon>
        <taxon>Dikarya</taxon>
        <taxon>Ascomycota</taxon>
        <taxon>Pezizomycotina</taxon>
        <taxon>Dothideomycetes</taxon>
        <taxon>Dothideomycetidae</taxon>
        <taxon>Mycosphaerellales</taxon>
        <taxon>Teratosphaeriaceae</taxon>
        <taxon>Elasticomyces</taxon>
    </lineage>
</organism>
<dbReference type="AlphaFoldDB" id="A0AAN7ZV45"/>
<evidence type="ECO:0000313" key="4">
    <source>
        <dbReference type="Proteomes" id="UP001310594"/>
    </source>
</evidence>
<accession>A0AAN7ZV45</accession>
<dbReference type="InterPro" id="IPR058317">
    <property type="entry name" value="DUF8004"/>
</dbReference>
<feature type="domain" description="DUF8004" evidence="2">
    <location>
        <begin position="380"/>
        <end position="471"/>
    </location>
</feature>
<evidence type="ECO:0000256" key="1">
    <source>
        <dbReference type="SAM" id="MobiDB-lite"/>
    </source>
</evidence>
<feature type="compositionally biased region" description="Low complexity" evidence="1">
    <location>
        <begin position="22"/>
        <end position="37"/>
    </location>
</feature>
<dbReference type="PANTHER" id="PTHR39601">
    <property type="entry name" value="CHORIOGENIN HMINOR"/>
    <property type="match status" value="1"/>
</dbReference>
<dbReference type="Pfam" id="PF26013">
    <property type="entry name" value="DUF8004"/>
    <property type="match status" value="1"/>
</dbReference>
<gene>
    <name evidence="3" type="ORF">LTR97_002871</name>
</gene>
<feature type="compositionally biased region" description="Low complexity" evidence="1">
    <location>
        <begin position="876"/>
        <end position="892"/>
    </location>
</feature>
<feature type="region of interest" description="Disordered" evidence="1">
    <location>
        <begin position="1"/>
        <end position="182"/>
    </location>
</feature>
<comment type="caution">
    <text evidence="3">The sequence shown here is derived from an EMBL/GenBank/DDBJ whole genome shotgun (WGS) entry which is preliminary data.</text>
</comment>
<dbReference type="Proteomes" id="UP001310594">
    <property type="component" value="Unassembled WGS sequence"/>
</dbReference>
<feature type="region of interest" description="Disordered" evidence="1">
    <location>
        <begin position="833"/>
        <end position="857"/>
    </location>
</feature>
<dbReference type="EMBL" id="JAVRQU010000004">
    <property type="protein sequence ID" value="KAK5703858.1"/>
    <property type="molecule type" value="Genomic_DNA"/>
</dbReference>